<name>A0A9D1ALD6_9FIRM</name>
<dbReference type="InterPro" id="IPR011098">
    <property type="entry name" value="G5_dom"/>
</dbReference>
<evidence type="ECO:0000259" key="4">
    <source>
        <dbReference type="PROSITE" id="PS51782"/>
    </source>
</evidence>
<dbReference type="PROSITE" id="PS51109">
    <property type="entry name" value="G5"/>
    <property type="match status" value="1"/>
</dbReference>
<dbReference type="PROSITE" id="PS51782">
    <property type="entry name" value="LYSM"/>
    <property type="match status" value="1"/>
</dbReference>
<reference evidence="5" key="2">
    <citation type="journal article" date="2021" name="PeerJ">
        <title>Extensive microbial diversity within the chicken gut microbiome revealed by metagenomics and culture.</title>
        <authorList>
            <person name="Gilroy R."/>
            <person name="Ravi A."/>
            <person name="Getino M."/>
            <person name="Pursley I."/>
            <person name="Horton D.L."/>
            <person name="Alikhan N.F."/>
            <person name="Baker D."/>
            <person name="Gharbi K."/>
            <person name="Hall N."/>
            <person name="Watson M."/>
            <person name="Adriaenssens E.M."/>
            <person name="Foster-Nyarko E."/>
            <person name="Jarju S."/>
            <person name="Secka A."/>
            <person name="Antonio M."/>
            <person name="Oren A."/>
            <person name="Chaudhuri R.R."/>
            <person name="La Ragione R."/>
            <person name="Hildebrand F."/>
            <person name="Pallen M.J."/>
        </authorList>
    </citation>
    <scope>NUCLEOTIDE SEQUENCE</scope>
    <source>
        <strain evidence="5">CHK184-25365</strain>
    </source>
</reference>
<dbReference type="InterPro" id="IPR036779">
    <property type="entry name" value="LysM_dom_sf"/>
</dbReference>
<feature type="domain" description="LysM" evidence="4">
    <location>
        <begin position="298"/>
        <end position="343"/>
    </location>
</feature>
<gene>
    <name evidence="5" type="ORF">IAB36_05560</name>
</gene>
<dbReference type="Pfam" id="PF01476">
    <property type="entry name" value="LysM"/>
    <property type="match status" value="1"/>
</dbReference>
<dbReference type="SUPFAM" id="SSF51261">
    <property type="entry name" value="Duplicated hybrid motif"/>
    <property type="match status" value="1"/>
</dbReference>
<keyword evidence="2" id="KW-0812">Transmembrane</keyword>
<dbReference type="Pfam" id="PF07501">
    <property type="entry name" value="G5"/>
    <property type="match status" value="1"/>
</dbReference>
<dbReference type="InterPro" id="IPR018392">
    <property type="entry name" value="LysM"/>
</dbReference>
<dbReference type="EMBL" id="DVGY01000123">
    <property type="protein sequence ID" value="HIR41274.1"/>
    <property type="molecule type" value="Genomic_DNA"/>
</dbReference>
<keyword evidence="1" id="KW-0732">Signal</keyword>
<dbReference type="InterPro" id="IPR011055">
    <property type="entry name" value="Dup_hybrid_motif"/>
</dbReference>
<evidence type="ECO:0000259" key="3">
    <source>
        <dbReference type="PROSITE" id="PS51109"/>
    </source>
</evidence>
<dbReference type="PANTHER" id="PTHR21666">
    <property type="entry name" value="PEPTIDASE-RELATED"/>
    <property type="match status" value="1"/>
</dbReference>
<feature type="transmembrane region" description="Helical" evidence="2">
    <location>
        <begin position="12"/>
        <end position="37"/>
    </location>
</feature>
<reference evidence="5" key="1">
    <citation type="submission" date="2020-10" db="EMBL/GenBank/DDBJ databases">
        <authorList>
            <person name="Gilroy R."/>
        </authorList>
    </citation>
    <scope>NUCLEOTIDE SEQUENCE</scope>
    <source>
        <strain evidence="5">CHK184-25365</strain>
    </source>
</reference>
<keyword evidence="2" id="KW-1133">Transmembrane helix</keyword>
<dbReference type="SUPFAM" id="SSF54106">
    <property type="entry name" value="LysM domain"/>
    <property type="match status" value="1"/>
</dbReference>
<dbReference type="GO" id="GO:0004222">
    <property type="term" value="F:metalloendopeptidase activity"/>
    <property type="evidence" value="ECO:0007669"/>
    <property type="project" value="TreeGrafter"/>
</dbReference>
<dbReference type="CDD" id="cd12797">
    <property type="entry name" value="M23_peptidase"/>
    <property type="match status" value="1"/>
</dbReference>
<dbReference type="Pfam" id="PF01551">
    <property type="entry name" value="Peptidase_M23"/>
    <property type="match status" value="1"/>
</dbReference>
<accession>A0A9D1ALD6</accession>
<evidence type="ECO:0000256" key="1">
    <source>
        <dbReference type="ARBA" id="ARBA00022729"/>
    </source>
</evidence>
<dbReference type="AlphaFoldDB" id="A0A9D1ALD6"/>
<evidence type="ECO:0000313" key="6">
    <source>
        <dbReference type="Proteomes" id="UP000886749"/>
    </source>
</evidence>
<dbReference type="Gene3D" id="3.10.350.10">
    <property type="entry name" value="LysM domain"/>
    <property type="match status" value="1"/>
</dbReference>
<dbReference type="CDD" id="cd00118">
    <property type="entry name" value="LysM"/>
    <property type="match status" value="1"/>
</dbReference>
<protein>
    <submittedName>
        <fullName evidence="5">Peptidoglycan DD-metalloendopeptidase family protein</fullName>
    </submittedName>
</protein>
<dbReference type="InterPro" id="IPR016047">
    <property type="entry name" value="M23ase_b-sheet_dom"/>
</dbReference>
<sequence length="565" mass="61314">MNSPKSDGFQLAAFFAWLGELVLYLCKGMRVGLRWIYHNTLRHYKRRIVVLSKRAYRRGKRALLRFWQRFTEPFHKTADGWRVVRQKMASTKGLPFRQRMSFLSDAMQDGFHTNAGLVRSVVNILLPVAAAVILAVVLLVVCQTNSGVNVIYNGQVIGVVSTEAQANQAIRMVQSRMVLNDGDDPFTFEPTYSIDYVDSTAIMDEYQLADQIIRLSGDAIAEGEGLYVDGRFFGATQDLGTIQPVLDQLLDSQRTGAEDEEVAFAQSVEVVTGLYPTANLQSGEDLAAAIAGTTQEDTYYTIQDGDTPSGVADALGISYDQLLALNPGCDQPQNFISGQQLLVTKAVPVLSVQVTRTISYQQEIPYETETTNSSLYLQGTNKVTREGQNGLADVTARATYINGVEVSRTVISSTTVQEPVNEQVTVGTGTVDVSSGGSGSFIWPMSGYVSSEYGDSDGRSSNHRGMDIARYGGATGAPIYASAGGRVIYATYNSGGYGRLVKIDHGNGVQTWYAHCNTLLVSVGDVVAQGQQIATAGSTGNVTGPHLHFEVVVNGVKVNPRRYLP</sequence>
<dbReference type="PANTHER" id="PTHR21666:SF270">
    <property type="entry name" value="MUREIN HYDROLASE ACTIVATOR ENVC"/>
    <property type="match status" value="1"/>
</dbReference>
<feature type="transmembrane region" description="Helical" evidence="2">
    <location>
        <begin position="121"/>
        <end position="141"/>
    </location>
</feature>
<keyword evidence="2" id="KW-0472">Membrane</keyword>
<comment type="caution">
    <text evidence="5">The sequence shown here is derived from an EMBL/GenBank/DDBJ whole genome shotgun (WGS) entry which is preliminary data.</text>
</comment>
<dbReference type="Proteomes" id="UP000886749">
    <property type="component" value="Unassembled WGS sequence"/>
</dbReference>
<dbReference type="Gene3D" id="2.20.230.10">
    <property type="entry name" value="Resuscitation-promoting factor rpfb"/>
    <property type="match status" value="1"/>
</dbReference>
<evidence type="ECO:0000256" key="2">
    <source>
        <dbReference type="SAM" id="Phobius"/>
    </source>
</evidence>
<evidence type="ECO:0000313" key="5">
    <source>
        <dbReference type="EMBL" id="HIR41274.1"/>
    </source>
</evidence>
<organism evidence="5 6">
    <name type="scientific">Candidatus Egerieicola pullicola</name>
    <dbReference type="NCBI Taxonomy" id="2840775"/>
    <lineage>
        <taxon>Bacteria</taxon>
        <taxon>Bacillati</taxon>
        <taxon>Bacillota</taxon>
        <taxon>Clostridia</taxon>
        <taxon>Eubacteriales</taxon>
        <taxon>Oscillospiraceae</taxon>
        <taxon>Oscillospiraceae incertae sedis</taxon>
        <taxon>Candidatus Egerieicola</taxon>
    </lineage>
</organism>
<dbReference type="InterPro" id="IPR050570">
    <property type="entry name" value="Cell_wall_metabolism_enzyme"/>
</dbReference>
<dbReference type="SMART" id="SM01208">
    <property type="entry name" value="G5"/>
    <property type="match status" value="1"/>
</dbReference>
<proteinExistence type="predicted"/>
<feature type="domain" description="G5" evidence="3">
    <location>
        <begin position="350"/>
        <end position="430"/>
    </location>
</feature>
<dbReference type="Gene3D" id="2.70.70.10">
    <property type="entry name" value="Glucose Permease (Domain IIA)"/>
    <property type="match status" value="1"/>
</dbReference>